<dbReference type="AlphaFoldDB" id="A0A0D2ZWC5"/>
<evidence type="ECO:0008006" key="15">
    <source>
        <dbReference type="Google" id="ProtNLM"/>
    </source>
</evidence>
<accession>A0A0D2ZWC5</accession>
<comment type="similarity">
    <text evidence="2">Belongs to the RLP family.</text>
</comment>
<dbReference type="Pfam" id="PF00560">
    <property type="entry name" value="LRR_1"/>
    <property type="match status" value="2"/>
</dbReference>
<evidence type="ECO:0000313" key="13">
    <source>
        <dbReference type="EnsemblPlants" id="Bo02819s010.1"/>
    </source>
</evidence>
<keyword evidence="3" id="KW-1003">Cell membrane</keyword>
<dbReference type="Proteomes" id="UP000032141">
    <property type="component" value="Unassembled WGS sequence"/>
</dbReference>
<evidence type="ECO:0000256" key="12">
    <source>
        <dbReference type="SAM" id="Phobius"/>
    </source>
</evidence>
<evidence type="ECO:0000256" key="3">
    <source>
        <dbReference type="ARBA" id="ARBA00022475"/>
    </source>
</evidence>
<dbReference type="Gramene" id="Bo02819s010.1">
    <property type="protein sequence ID" value="Bo02819s010.1"/>
    <property type="gene ID" value="Bo02819s010"/>
</dbReference>
<evidence type="ECO:0000256" key="8">
    <source>
        <dbReference type="ARBA" id="ARBA00023136"/>
    </source>
</evidence>
<sequence>MNFSHNHLQGSVPRGTQFQSQNCSSFMDNPKLLGLEEICRKPHVIDPTSHQPELESESEEPMFNWVAAAIAYGPGVFCGFVIGYYIFTSGYHEWFAESSHKSVTDQTSSMGHCIIATCPLGFRVLRVIDVSHNELTGTLPPHYFSKWNETNTSSGGYGYMKNALNDSTIYRNSMEMVNKGVETRFEGIREDFRAIDFSGNIFYVKIPESIGFLKELHLLNLSDNVFTSDIPQSLANLTNLETLETILVNIPGQEDKVCRFVKSLYGLKQAPKQWH</sequence>
<keyword evidence="14" id="KW-1185">Reference proteome</keyword>
<feature type="transmembrane region" description="Helical" evidence="12">
    <location>
        <begin position="62"/>
        <end position="87"/>
    </location>
</feature>
<evidence type="ECO:0000256" key="9">
    <source>
        <dbReference type="ARBA" id="ARBA00023170"/>
    </source>
</evidence>
<keyword evidence="5 12" id="KW-0812">Transmembrane</keyword>
<evidence type="ECO:0000313" key="14">
    <source>
        <dbReference type="Proteomes" id="UP000032141"/>
    </source>
</evidence>
<dbReference type="PANTHER" id="PTHR27004:SF395">
    <property type="entry name" value="LEUCINE-RICH REPEAT-CONTAINING N-TERMINAL PLANT-TYPE DOMAIN-CONTAINING PROTEIN"/>
    <property type="match status" value="1"/>
</dbReference>
<comment type="subcellular location">
    <subcellularLocation>
        <location evidence="1">Cell membrane</location>
        <topology evidence="1">Single-pass type I membrane protein</topology>
    </subcellularLocation>
</comment>
<dbReference type="HOGENOM" id="CLU_1013200_0_0_1"/>
<keyword evidence="7 12" id="KW-1133">Transmembrane helix</keyword>
<dbReference type="Gene3D" id="3.80.10.10">
    <property type="entry name" value="Ribonuclease Inhibitor"/>
    <property type="match status" value="2"/>
</dbReference>
<proteinExistence type="inferred from homology"/>
<reference evidence="13" key="2">
    <citation type="submission" date="2015-06" db="UniProtKB">
        <authorList>
            <consortium name="EnsemblPlants"/>
        </authorList>
    </citation>
    <scope>IDENTIFICATION</scope>
</reference>
<keyword evidence="9" id="KW-0675">Receptor</keyword>
<evidence type="ECO:0000256" key="2">
    <source>
        <dbReference type="ARBA" id="ARBA00009592"/>
    </source>
</evidence>
<organism evidence="13 14">
    <name type="scientific">Brassica oleracea var. oleracea</name>
    <dbReference type="NCBI Taxonomy" id="109376"/>
    <lineage>
        <taxon>Eukaryota</taxon>
        <taxon>Viridiplantae</taxon>
        <taxon>Streptophyta</taxon>
        <taxon>Embryophyta</taxon>
        <taxon>Tracheophyta</taxon>
        <taxon>Spermatophyta</taxon>
        <taxon>Magnoliopsida</taxon>
        <taxon>eudicotyledons</taxon>
        <taxon>Gunneridae</taxon>
        <taxon>Pentapetalae</taxon>
        <taxon>rosids</taxon>
        <taxon>malvids</taxon>
        <taxon>Brassicales</taxon>
        <taxon>Brassicaceae</taxon>
        <taxon>Brassiceae</taxon>
        <taxon>Brassica</taxon>
    </lineage>
</organism>
<dbReference type="InterPro" id="IPR032675">
    <property type="entry name" value="LRR_dom_sf"/>
</dbReference>
<name>A0A0D2ZWC5_BRAOL</name>
<evidence type="ECO:0000256" key="4">
    <source>
        <dbReference type="ARBA" id="ARBA00022614"/>
    </source>
</evidence>
<feature type="region of interest" description="Disordered" evidence="11">
    <location>
        <begin position="1"/>
        <end position="21"/>
    </location>
</feature>
<dbReference type="EnsemblPlants" id="Bo02819s010.1">
    <property type="protein sequence ID" value="Bo02819s010.1"/>
    <property type="gene ID" value="Bo02819s010"/>
</dbReference>
<dbReference type="PANTHER" id="PTHR27004">
    <property type="entry name" value="RECEPTOR-LIKE PROTEIN 12 ISOFORM X1"/>
    <property type="match status" value="1"/>
</dbReference>
<reference evidence="13" key="1">
    <citation type="journal article" date="2014" name="Genome Biol.">
        <title>Transcriptome and methylome profiling reveals relics of genome dominance in the mesopolyploid Brassica oleracea.</title>
        <authorList>
            <person name="Parkin I.A."/>
            <person name="Koh C."/>
            <person name="Tang H."/>
            <person name="Robinson S.J."/>
            <person name="Kagale S."/>
            <person name="Clarke W.E."/>
            <person name="Town C.D."/>
            <person name="Nixon J."/>
            <person name="Krishnakumar V."/>
            <person name="Bidwell S.L."/>
            <person name="Denoeud F."/>
            <person name="Belcram H."/>
            <person name="Links M.G."/>
            <person name="Just J."/>
            <person name="Clarke C."/>
            <person name="Bender T."/>
            <person name="Huebert T."/>
            <person name="Mason A.S."/>
            <person name="Pires J.C."/>
            <person name="Barker G."/>
            <person name="Moore J."/>
            <person name="Walley P.G."/>
            <person name="Manoli S."/>
            <person name="Batley J."/>
            <person name="Edwards D."/>
            <person name="Nelson M.N."/>
            <person name="Wang X."/>
            <person name="Paterson A.H."/>
            <person name="King G."/>
            <person name="Bancroft I."/>
            <person name="Chalhoub B."/>
            <person name="Sharpe A.G."/>
        </authorList>
    </citation>
    <scope>NUCLEOTIDE SEQUENCE [LARGE SCALE GENOMIC DNA]</scope>
    <source>
        <strain evidence="13">cv. TO1000</strain>
    </source>
</reference>
<evidence type="ECO:0000256" key="7">
    <source>
        <dbReference type="ARBA" id="ARBA00022989"/>
    </source>
</evidence>
<dbReference type="eggNOG" id="KOG0619">
    <property type="taxonomic scope" value="Eukaryota"/>
</dbReference>
<evidence type="ECO:0000256" key="6">
    <source>
        <dbReference type="ARBA" id="ARBA00022737"/>
    </source>
</evidence>
<evidence type="ECO:0000256" key="10">
    <source>
        <dbReference type="ARBA" id="ARBA00023180"/>
    </source>
</evidence>
<dbReference type="InterPro" id="IPR001611">
    <property type="entry name" value="Leu-rich_rpt"/>
</dbReference>
<protein>
    <recommendedName>
        <fullName evidence="15">Leucine-rich repeat-containing N-terminal plant-type domain-containing protein</fullName>
    </recommendedName>
</protein>
<keyword evidence="10" id="KW-0325">Glycoprotein</keyword>
<evidence type="ECO:0000256" key="1">
    <source>
        <dbReference type="ARBA" id="ARBA00004251"/>
    </source>
</evidence>
<dbReference type="SUPFAM" id="SSF52058">
    <property type="entry name" value="L domain-like"/>
    <property type="match status" value="1"/>
</dbReference>
<dbReference type="GO" id="GO:0005886">
    <property type="term" value="C:plasma membrane"/>
    <property type="evidence" value="ECO:0007669"/>
    <property type="project" value="UniProtKB-SubCell"/>
</dbReference>
<keyword evidence="8 12" id="KW-0472">Membrane</keyword>
<evidence type="ECO:0000256" key="5">
    <source>
        <dbReference type="ARBA" id="ARBA00022692"/>
    </source>
</evidence>
<keyword evidence="6" id="KW-0677">Repeat</keyword>
<evidence type="ECO:0000256" key="11">
    <source>
        <dbReference type="SAM" id="MobiDB-lite"/>
    </source>
</evidence>
<keyword evidence="4" id="KW-0433">Leucine-rich repeat</keyword>